<comment type="caution">
    <text evidence="1">The sequence shown here is derived from an EMBL/GenBank/DDBJ whole genome shotgun (WGS) entry which is preliminary data.</text>
</comment>
<reference evidence="1 2" key="1">
    <citation type="journal article" date="2019" name="Genome Biol. Evol.">
        <title>Insights into the evolution of the New World diploid cottons (Gossypium, subgenus Houzingenia) based on genome sequencing.</title>
        <authorList>
            <person name="Grover C.E."/>
            <person name="Arick M.A. 2nd"/>
            <person name="Thrash A."/>
            <person name="Conover J.L."/>
            <person name="Sanders W.S."/>
            <person name="Peterson D.G."/>
            <person name="Frelichowski J.E."/>
            <person name="Scheffler J.A."/>
            <person name="Scheffler B.E."/>
            <person name="Wendel J.F."/>
        </authorList>
    </citation>
    <scope>NUCLEOTIDE SEQUENCE [LARGE SCALE GENOMIC DNA]</scope>
    <source>
        <strain evidence="1">185</strain>
        <tissue evidence="1">Leaf</tissue>
    </source>
</reference>
<keyword evidence="2" id="KW-1185">Reference proteome</keyword>
<evidence type="ECO:0000313" key="1">
    <source>
        <dbReference type="EMBL" id="MBA0702325.1"/>
    </source>
</evidence>
<dbReference type="Proteomes" id="UP000593577">
    <property type="component" value="Unassembled WGS sequence"/>
</dbReference>
<accession>A0A7J8YS21</accession>
<sequence length="429" mass="47051">VSLKEFPNGGAGLTSDRNTKKVHFKYLNLDSDMEMVDGLSQTPKLSWKEMLLGEGSHDQRRGKSIDISNEDEEFYLLDRDIKKSTVDGISSVDFLDRVNKILIKHMGLLGHMYRKKILWEIGEMVGKVAKLDLNTDNKVRGSCGKVEESLAALVERNNLSEKKLLDSATAVETDLFGPWMLVELRVKKQIREPQNLGKNFQGEKFLGSKFRALKDMEKEIDCSNLATITGSNKVTRNALINVGQTHEIGAEALIMDFDDEKNSKALQLNKGLGDALGQGTSGLSGVLKPDGKIVGVKTRVNLAFEGEEVQLIKGVLDLGKHSAIIFRGDAHQKLHNSTAKHDIVSKYGFPSSSNDKKIVGNLNASRGGWKISNVLKGKGSRFKSTGNSQVPLTESMEVVVDLLFSQVVIELEKGLQGAAASNMNDGSSH</sequence>
<proteinExistence type="predicted"/>
<gene>
    <name evidence="1" type="ORF">Goari_020410</name>
</gene>
<evidence type="ECO:0000313" key="2">
    <source>
        <dbReference type="Proteomes" id="UP000593577"/>
    </source>
</evidence>
<name>A0A7J8YS21_GOSAI</name>
<dbReference type="AlphaFoldDB" id="A0A7J8YS21"/>
<feature type="non-terminal residue" evidence="1">
    <location>
        <position position="1"/>
    </location>
</feature>
<protein>
    <submittedName>
        <fullName evidence="1">Uncharacterized protein</fullName>
    </submittedName>
</protein>
<dbReference type="EMBL" id="JABFAA010350634">
    <property type="protein sequence ID" value="MBA0702325.1"/>
    <property type="molecule type" value="Genomic_DNA"/>
</dbReference>
<organism evidence="1 2">
    <name type="scientific">Gossypium aridum</name>
    <name type="common">American cotton</name>
    <name type="synonym">Erioxylum aridum</name>
    <dbReference type="NCBI Taxonomy" id="34290"/>
    <lineage>
        <taxon>Eukaryota</taxon>
        <taxon>Viridiplantae</taxon>
        <taxon>Streptophyta</taxon>
        <taxon>Embryophyta</taxon>
        <taxon>Tracheophyta</taxon>
        <taxon>Spermatophyta</taxon>
        <taxon>Magnoliopsida</taxon>
        <taxon>eudicotyledons</taxon>
        <taxon>Gunneridae</taxon>
        <taxon>Pentapetalae</taxon>
        <taxon>rosids</taxon>
        <taxon>malvids</taxon>
        <taxon>Malvales</taxon>
        <taxon>Malvaceae</taxon>
        <taxon>Malvoideae</taxon>
        <taxon>Gossypium</taxon>
    </lineage>
</organism>